<dbReference type="InterPro" id="IPR036909">
    <property type="entry name" value="Cyt_c-like_dom_sf"/>
</dbReference>
<accession>A0A2W7IV97</accession>
<name>A0A2W7IV97_9FLAO</name>
<dbReference type="SUPFAM" id="SSF46626">
    <property type="entry name" value="Cytochrome c"/>
    <property type="match status" value="1"/>
</dbReference>
<dbReference type="PROSITE" id="PS51257">
    <property type="entry name" value="PROKAR_LIPOPROTEIN"/>
    <property type="match status" value="1"/>
</dbReference>
<dbReference type="AlphaFoldDB" id="A0A2W7IV97"/>
<sequence length="120" mass="13163">MNNNKFIILCFMLGFTLQSCTTAILDEVDKNTLPPLEKTVTYESDIKSIMTNHCITCHAGPAPNAGLDLSTYANTKYSAEQGSLVARMNNATNPMPPSGKLSPETLQILDKWITDNLPEN</sequence>
<evidence type="ECO:0000313" key="1">
    <source>
        <dbReference type="EMBL" id="PZW42613.1"/>
    </source>
</evidence>
<comment type="caution">
    <text evidence="1">The sequence shown here is derived from an EMBL/GenBank/DDBJ whole genome shotgun (WGS) entry which is preliminary data.</text>
</comment>
<dbReference type="Proteomes" id="UP000249542">
    <property type="component" value="Unassembled WGS sequence"/>
</dbReference>
<organism evidence="1 2">
    <name type="scientific">Mesonia algae</name>
    <dbReference type="NCBI Taxonomy" id="213248"/>
    <lineage>
        <taxon>Bacteria</taxon>
        <taxon>Pseudomonadati</taxon>
        <taxon>Bacteroidota</taxon>
        <taxon>Flavobacteriia</taxon>
        <taxon>Flavobacteriales</taxon>
        <taxon>Flavobacteriaceae</taxon>
        <taxon>Mesonia</taxon>
    </lineage>
</organism>
<dbReference type="EMBL" id="QKYV01000002">
    <property type="protein sequence ID" value="PZW42613.1"/>
    <property type="molecule type" value="Genomic_DNA"/>
</dbReference>
<reference evidence="1 2" key="1">
    <citation type="submission" date="2018-06" db="EMBL/GenBank/DDBJ databases">
        <title>Genomic Encyclopedia of Archaeal and Bacterial Type Strains, Phase II (KMG-II): from individual species to whole genera.</title>
        <authorList>
            <person name="Goeker M."/>
        </authorList>
    </citation>
    <scope>NUCLEOTIDE SEQUENCE [LARGE SCALE GENOMIC DNA]</scope>
    <source>
        <strain evidence="1 2">DSM 15361</strain>
    </source>
</reference>
<keyword evidence="2" id="KW-1185">Reference proteome</keyword>
<protein>
    <recommendedName>
        <fullName evidence="3">Cytochrome c domain-containing protein</fullName>
    </recommendedName>
</protein>
<evidence type="ECO:0008006" key="3">
    <source>
        <dbReference type="Google" id="ProtNLM"/>
    </source>
</evidence>
<dbReference type="GO" id="GO:0020037">
    <property type="term" value="F:heme binding"/>
    <property type="evidence" value="ECO:0007669"/>
    <property type="project" value="InterPro"/>
</dbReference>
<gene>
    <name evidence="1" type="ORF">LX95_00929</name>
</gene>
<dbReference type="RefSeq" id="WP_111540263.1">
    <property type="nucleotide sequence ID" value="NZ_QKYV01000002.1"/>
</dbReference>
<dbReference type="GO" id="GO:0009055">
    <property type="term" value="F:electron transfer activity"/>
    <property type="evidence" value="ECO:0007669"/>
    <property type="project" value="InterPro"/>
</dbReference>
<proteinExistence type="predicted"/>
<evidence type="ECO:0000313" key="2">
    <source>
        <dbReference type="Proteomes" id="UP000249542"/>
    </source>
</evidence>